<reference evidence="1 2" key="1">
    <citation type="journal article" date="2023" name="Plants (Basel)">
        <title>Bridging the Gap: Combining Genomics and Transcriptomics Approaches to Understand Stylosanthes scabra, an Orphan Legume from the Brazilian Caatinga.</title>
        <authorList>
            <person name="Ferreira-Neto J.R.C."/>
            <person name="da Silva M.D."/>
            <person name="Binneck E."/>
            <person name="de Melo N.F."/>
            <person name="da Silva R.H."/>
            <person name="de Melo A.L.T.M."/>
            <person name="Pandolfi V."/>
            <person name="Bustamante F.O."/>
            <person name="Brasileiro-Vidal A.C."/>
            <person name="Benko-Iseppon A.M."/>
        </authorList>
    </citation>
    <scope>NUCLEOTIDE SEQUENCE [LARGE SCALE GENOMIC DNA]</scope>
    <source>
        <tissue evidence="1">Leaves</tissue>
    </source>
</reference>
<gene>
    <name evidence="1" type="ORF">PIB30_101665</name>
</gene>
<proteinExistence type="predicted"/>
<protein>
    <submittedName>
        <fullName evidence="1">Uncharacterized protein</fullName>
    </submittedName>
</protein>
<evidence type="ECO:0000313" key="1">
    <source>
        <dbReference type="EMBL" id="MED6190019.1"/>
    </source>
</evidence>
<sequence length="52" mass="5441">ITARSRGGERVGARSALTPGLTADCVVARVRRAVALTGQNPPEWLPGDRTIA</sequence>
<accession>A0ABU6WXH9</accession>
<keyword evidence="2" id="KW-1185">Reference proteome</keyword>
<feature type="non-terminal residue" evidence="1">
    <location>
        <position position="52"/>
    </location>
</feature>
<organism evidence="1 2">
    <name type="scientific">Stylosanthes scabra</name>
    <dbReference type="NCBI Taxonomy" id="79078"/>
    <lineage>
        <taxon>Eukaryota</taxon>
        <taxon>Viridiplantae</taxon>
        <taxon>Streptophyta</taxon>
        <taxon>Embryophyta</taxon>
        <taxon>Tracheophyta</taxon>
        <taxon>Spermatophyta</taxon>
        <taxon>Magnoliopsida</taxon>
        <taxon>eudicotyledons</taxon>
        <taxon>Gunneridae</taxon>
        <taxon>Pentapetalae</taxon>
        <taxon>rosids</taxon>
        <taxon>fabids</taxon>
        <taxon>Fabales</taxon>
        <taxon>Fabaceae</taxon>
        <taxon>Papilionoideae</taxon>
        <taxon>50 kb inversion clade</taxon>
        <taxon>dalbergioids sensu lato</taxon>
        <taxon>Dalbergieae</taxon>
        <taxon>Pterocarpus clade</taxon>
        <taxon>Stylosanthes</taxon>
    </lineage>
</organism>
<dbReference type="EMBL" id="JASCZI010184249">
    <property type="protein sequence ID" value="MED6190019.1"/>
    <property type="molecule type" value="Genomic_DNA"/>
</dbReference>
<evidence type="ECO:0000313" key="2">
    <source>
        <dbReference type="Proteomes" id="UP001341840"/>
    </source>
</evidence>
<comment type="caution">
    <text evidence="1">The sequence shown here is derived from an EMBL/GenBank/DDBJ whole genome shotgun (WGS) entry which is preliminary data.</text>
</comment>
<dbReference type="Proteomes" id="UP001341840">
    <property type="component" value="Unassembled WGS sequence"/>
</dbReference>
<name>A0ABU6WXH9_9FABA</name>
<feature type="non-terminal residue" evidence="1">
    <location>
        <position position="1"/>
    </location>
</feature>